<dbReference type="Pfam" id="PF05380">
    <property type="entry name" value="Peptidase_A17"/>
    <property type="match status" value="1"/>
</dbReference>
<name>A0A6A0H890_HYAAZ</name>
<comment type="caution">
    <text evidence="2">The sequence shown here is derived from an EMBL/GenBank/DDBJ whole genome shotgun (WGS) entry which is preliminary data.</text>
</comment>
<dbReference type="EMBL" id="JQDR03005420">
    <property type="protein sequence ID" value="KAA0201461.1"/>
    <property type="molecule type" value="Genomic_DNA"/>
</dbReference>
<dbReference type="OrthoDB" id="6378730at2759"/>
<feature type="domain" description="DUF5641" evidence="1">
    <location>
        <begin position="316"/>
        <end position="399"/>
    </location>
</feature>
<dbReference type="PANTHER" id="PTHR47331">
    <property type="entry name" value="PHD-TYPE DOMAIN-CONTAINING PROTEIN"/>
    <property type="match status" value="1"/>
</dbReference>
<dbReference type="InterPro" id="IPR012337">
    <property type="entry name" value="RNaseH-like_sf"/>
</dbReference>
<reference evidence="2" key="2">
    <citation type="journal article" date="2018" name="Environ. Sci. Technol.">
        <title>The Toxicogenome of Hyalella azteca: A Model for Sediment Ecotoxicology and Evolutionary Toxicology.</title>
        <authorList>
            <person name="Poynton H.C."/>
            <person name="Hasenbein S."/>
            <person name="Benoit J.B."/>
            <person name="Sepulveda M.S."/>
            <person name="Poelchau M.F."/>
            <person name="Hughes D.S.T."/>
            <person name="Murali S.C."/>
            <person name="Chen S."/>
            <person name="Glastad K.M."/>
            <person name="Goodisman M.A.D."/>
            <person name="Werren J.H."/>
            <person name="Vineis J.H."/>
            <person name="Bowen J.L."/>
            <person name="Friedrich M."/>
            <person name="Jones J."/>
            <person name="Robertson H.M."/>
            <person name="Feyereisen R."/>
            <person name="Mechler-Hickson A."/>
            <person name="Mathers N."/>
            <person name="Lee C.E."/>
            <person name="Colbourne J.K."/>
            <person name="Biales A."/>
            <person name="Johnston J.S."/>
            <person name="Wellborn G.A."/>
            <person name="Rosendale A.J."/>
            <person name="Cridge A.G."/>
            <person name="Munoz-Torres M.C."/>
            <person name="Bain P.A."/>
            <person name="Manny A.R."/>
            <person name="Major K.M."/>
            <person name="Lambert F.N."/>
            <person name="Vulpe C.D."/>
            <person name="Tuck P."/>
            <person name="Blalock B.J."/>
            <person name="Lin Y.Y."/>
            <person name="Smith M.E."/>
            <person name="Ochoa-Acuna H."/>
            <person name="Chen M.M."/>
            <person name="Childers C.P."/>
            <person name="Qu J."/>
            <person name="Dugan S."/>
            <person name="Lee S.L."/>
            <person name="Chao H."/>
            <person name="Dinh H."/>
            <person name="Han Y."/>
            <person name="Doddapaneni H."/>
            <person name="Worley K.C."/>
            <person name="Muzny D.M."/>
            <person name="Gibbs R.A."/>
            <person name="Richards S."/>
        </authorList>
    </citation>
    <scope>NUCLEOTIDE SEQUENCE</scope>
    <source>
        <strain evidence="2">HAZT.00-mixed</strain>
        <tissue evidence="2">Whole organism</tissue>
    </source>
</reference>
<dbReference type="Pfam" id="PF18701">
    <property type="entry name" value="DUF5641"/>
    <property type="match status" value="1"/>
</dbReference>
<dbReference type="Gene3D" id="3.30.420.10">
    <property type="entry name" value="Ribonuclease H-like superfamily/Ribonuclease H"/>
    <property type="match status" value="1"/>
</dbReference>
<dbReference type="GO" id="GO:0003676">
    <property type="term" value="F:nucleic acid binding"/>
    <property type="evidence" value="ECO:0007669"/>
    <property type="project" value="InterPro"/>
</dbReference>
<protein>
    <recommendedName>
        <fullName evidence="1">DUF5641 domain-containing protein</fullName>
    </recommendedName>
</protein>
<dbReference type="SUPFAM" id="SSF53098">
    <property type="entry name" value="Ribonuclease H-like"/>
    <property type="match status" value="1"/>
</dbReference>
<dbReference type="AlphaFoldDB" id="A0A6A0H890"/>
<gene>
    <name evidence="2" type="ORF">HAZT_HAZT007456</name>
</gene>
<dbReference type="InterPro" id="IPR040676">
    <property type="entry name" value="DUF5641"/>
</dbReference>
<reference evidence="2" key="1">
    <citation type="submission" date="2014-08" db="EMBL/GenBank/DDBJ databases">
        <authorList>
            <person name="Murali S."/>
            <person name="Richards S."/>
            <person name="Bandaranaike D."/>
            <person name="Bellair M."/>
            <person name="Blankenburg K."/>
            <person name="Chao H."/>
            <person name="Dinh H."/>
            <person name="Doddapaneni H."/>
            <person name="Dugan-Rocha S."/>
            <person name="Elkadiri S."/>
            <person name="Gnanaolivu R."/>
            <person name="Hughes D."/>
            <person name="Lee S."/>
            <person name="Li M."/>
            <person name="Ming W."/>
            <person name="Munidasa M."/>
            <person name="Muniz J."/>
            <person name="Nguyen L."/>
            <person name="Osuji N."/>
            <person name="Pu L.-L."/>
            <person name="Puazo M."/>
            <person name="Skinner E."/>
            <person name="Qu C."/>
            <person name="Quiroz J."/>
            <person name="Raj R."/>
            <person name="Weissenberger G."/>
            <person name="Xin Y."/>
            <person name="Zou X."/>
            <person name="Han Y."/>
            <person name="Worley K."/>
            <person name="Muzny D."/>
            <person name="Gibbs R."/>
        </authorList>
    </citation>
    <scope>NUCLEOTIDE SEQUENCE</scope>
    <source>
        <strain evidence="2">HAZT.00-mixed</strain>
        <tissue evidence="2">Whole organism</tissue>
    </source>
</reference>
<dbReference type="PANTHER" id="PTHR47331:SF6">
    <property type="entry name" value="DOUBLECORTIN DOMAIN-CONTAINING PROTEIN"/>
    <property type="match status" value="1"/>
</dbReference>
<feature type="non-terminal residue" evidence="2">
    <location>
        <position position="1"/>
    </location>
</feature>
<evidence type="ECO:0000259" key="1">
    <source>
        <dbReference type="Pfam" id="PF18701"/>
    </source>
</evidence>
<dbReference type="Proteomes" id="UP000711488">
    <property type="component" value="Unassembled WGS sequence"/>
</dbReference>
<evidence type="ECO:0000313" key="2">
    <source>
        <dbReference type="EMBL" id="KAA0201461.1"/>
    </source>
</evidence>
<dbReference type="InterPro" id="IPR008042">
    <property type="entry name" value="Retrotrans_Pao"/>
</dbReference>
<accession>A0A6A0H890</accession>
<reference evidence="2" key="3">
    <citation type="submission" date="2019-06" db="EMBL/GenBank/DDBJ databases">
        <authorList>
            <person name="Poynton C."/>
            <person name="Hasenbein S."/>
            <person name="Benoit J.B."/>
            <person name="Sepulveda M.S."/>
            <person name="Poelchau M.F."/>
            <person name="Murali S.C."/>
            <person name="Chen S."/>
            <person name="Glastad K.M."/>
            <person name="Werren J.H."/>
            <person name="Vineis J.H."/>
            <person name="Bowen J.L."/>
            <person name="Friedrich M."/>
            <person name="Jones J."/>
            <person name="Robertson H.M."/>
            <person name="Feyereisen R."/>
            <person name="Mechler-Hickson A."/>
            <person name="Mathers N."/>
            <person name="Lee C.E."/>
            <person name="Colbourne J.K."/>
            <person name="Biales A."/>
            <person name="Johnston J.S."/>
            <person name="Wellborn G.A."/>
            <person name="Rosendale A.J."/>
            <person name="Cridge A.G."/>
            <person name="Munoz-Torres M.C."/>
            <person name="Bain P.A."/>
            <person name="Manny A.R."/>
            <person name="Major K.M."/>
            <person name="Lambert F.N."/>
            <person name="Vulpe C.D."/>
            <person name="Tuck P."/>
            <person name="Blalock B.J."/>
            <person name="Lin Y.-Y."/>
            <person name="Smith M.E."/>
            <person name="Ochoa-Acuna H."/>
            <person name="Chen M.-J.M."/>
            <person name="Childers C.P."/>
            <person name="Qu J."/>
            <person name="Dugan S."/>
            <person name="Lee S.L."/>
            <person name="Chao H."/>
            <person name="Dinh H."/>
            <person name="Han Y."/>
            <person name="Doddapaneni H."/>
            <person name="Worley K.C."/>
            <person name="Muzny D.M."/>
            <person name="Gibbs R.A."/>
            <person name="Richards S."/>
        </authorList>
    </citation>
    <scope>NUCLEOTIDE SEQUENCE</scope>
    <source>
        <strain evidence="2">HAZT.00-mixed</strain>
        <tissue evidence="2">Whole organism</tissue>
    </source>
</reference>
<organism evidence="2">
    <name type="scientific">Hyalella azteca</name>
    <name type="common">Amphipod</name>
    <dbReference type="NCBI Taxonomy" id="294128"/>
    <lineage>
        <taxon>Eukaryota</taxon>
        <taxon>Metazoa</taxon>
        <taxon>Ecdysozoa</taxon>
        <taxon>Arthropoda</taxon>
        <taxon>Crustacea</taxon>
        <taxon>Multicrustacea</taxon>
        <taxon>Malacostraca</taxon>
        <taxon>Eumalacostraca</taxon>
        <taxon>Peracarida</taxon>
        <taxon>Amphipoda</taxon>
        <taxon>Senticaudata</taxon>
        <taxon>Talitrida</taxon>
        <taxon>Talitroidea</taxon>
        <taxon>Hyalellidae</taxon>
        <taxon>Hyalella</taxon>
    </lineage>
</organism>
<proteinExistence type="predicted"/>
<sequence length="414" mass="47136">KPSWEAWKSSLSSASAVSVPRSYTPAGFHSTDRQLHVFCDASEEAIGYAIYLRSQSSLGEICVSLVMGNSMVAPRGATSIPRLELCAAVEAARAAEETVLGMQSKIGQVHFHCDSMVVLGYLTNETKRFSRYVTRRISAILKISKKHQWHFVSTNENPADIASRPHDPDSLANTIWFSGPEFLYNPEINYPDFYVESGLPEEVSETDGAVSCMKTSSQRDFFVHEIVRRTSNWNRAKRLVARVACMCFRWLDKARNRLGIKVLPRSATDGRFAEHLLILSAQKAAFPEVFLRKAQDLPENHVLSSLSPFIDANGLIRYLADQFWTRWRDEQIDNLRHRRKWKSKRRNIKEGDIVLVKDKCLKRNDWPIGRVTAVKTSRDGLVRSAFIDILTRGVNRRIKSFERPICNLVFLTES</sequence>
<dbReference type="InterPro" id="IPR036397">
    <property type="entry name" value="RNaseH_sf"/>
</dbReference>